<evidence type="ECO:0000313" key="2">
    <source>
        <dbReference type="EMBL" id="ORV95831.1"/>
    </source>
</evidence>
<name>A0A1X1XA85_MYCGO</name>
<keyword evidence="1" id="KW-1133">Transmembrane helix</keyword>
<accession>A0A1X1XA85</accession>
<feature type="transmembrane region" description="Helical" evidence="1">
    <location>
        <begin position="99"/>
        <end position="120"/>
    </location>
</feature>
<evidence type="ECO:0000313" key="3">
    <source>
        <dbReference type="Proteomes" id="UP000193928"/>
    </source>
</evidence>
<feature type="transmembrane region" description="Helical" evidence="1">
    <location>
        <begin position="42"/>
        <end position="60"/>
    </location>
</feature>
<keyword evidence="1" id="KW-0472">Membrane</keyword>
<reference evidence="2 3" key="1">
    <citation type="submission" date="2016-01" db="EMBL/GenBank/DDBJ databases">
        <title>The new phylogeny of the genus Mycobacterium.</title>
        <authorList>
            <person name="Tarcisio F."/>
            <person name="Conor M."/>
            <person name="Antonella G."/>
            <person name="Elisabetta G."/>
            <person name="Giulia F.S."/>
            <person name="Sara T."/>
            <person name="Anna F."/>
            <person name="Clotilde B."/>
            <person name="Roberto B."/>
            <person name="Veronica D.S."/>
            <person name="Fabio R."/>
            <person name="Monica P."/>
            <person name="Olivier J."/>
            <person name="Enrico T."/>
            <person name="Nicola S."/>
        </authorList>
    </citation>
    <scope>NUCLEOTIDE SEQUENCE [LARGE SCALE GENOMIC DNA]</scope>
    <source>
        <strain evidence="2 3">DSM 44160</strain>
    </source>
</reference>
<gene>
    <name evidence="2" type="ORF">AWC08_14310</name>
</gene>
<evidence type="ECO:0000256" key="1">
    <source>
        <dbReference type="SAM" id="Phobius"/>
    </source>
</evidence>
<proteinExistence type="predicted"/>
<dbReference type="Proteomes" id="UP000193928">
    <property type="component" value="Unassembled WGS sequence"/>
</dbReference>
<protein>
    <submittedName>
        <fullName evidence="2">Uncharacterized protein</fullName>
    </submittedName>
</protein>
<organism evidence="2 3">
    <name type="scientific">Mycobacterium gordonae</name>
    <dbReference type="NCBI Taxonomy" id="1778"/>
    <lineage>
        <taxon>Bacteria</taxon>
        <taxon>Bacillati</taxon>
        <taxon>Actinomycetota</taxon>
        <taxon>Actinomycetes</taxon>
        <taxon>Mycobacteriales</taxon>
        <taxon>Mycobacteriaceae</taxon>
        <taxon>Mycobacterium</taxon>
    </lineage>
</organism>
<dbReference type="EMBL" id="LQOY01000018">
    <property type="protein sequence ID" value="ORV95831.1"/>
    <property type="molecule type" value="Genomic_DNA"/>
</dbReference>
<comment type="caution">
    <text evidence="2">The sequence shown here is derived from an EMBL/GenBank/DDBJ whole genome shotgun (WGS) entry which is preliminary data.</text>
</comment>
<keyword evidence="1" id="KW-0812">Transmembrane</keyword>
<sequence>MTSGVLELAAGALSGWIYAAVRYDDGGAAKLGIKSAARIRQWHLDLIALGTGTVAVGLAVPDAPTAVQRALGAGAWTNAMMFLPLAYRPGLLQNPLYRAMGLASFVATSVGFTGVAVSAVGRRRAARR</sequence>
<dbReference type="AlphaFoldDB" id="A0A1X1XA85"/>
<keyword evidence="3" id="KW-1185">Reference proteome</keyword>